<comment type="caution">
    <text evidence="1">The sequence shown here is derived from an EMBL/GenBank/DDBJ whole genome shotgun (WGS) entry which is preliminary data.</text>
</comment>
<dbReference type="Proteomes" id="UP000027821">
    <property type="component" value="Unassembled WGS sequence"/>
</dbReference>
<accession>A0A074LID0</accession>
<sequence>MWENWDENEWDESDEAEFLRKKANTPPLMWKCIDIVKLTRAIVGSLDEARTELYGSSMIQSAKILAIKYIEANAHPNYIIKMENAVVMKINARMLYDMTLQLALESTHAEEHLQLLRDAIGELKKLFVDWVKTFNKNQRSDDGWGLFVD</sequence>
<gene>
    <name evidence="1" type="ORF">EL17_11560</name>
</gene>
<dbReference type="EMBL" id="JMIH01000021">
    <property type="protein sequence ID" value="KEO73532.1"/>
    <property type="molecule type" value="Genomic_DNA"/>
</dbReference>
<dbReference type="eggNOG" id="ENOG50323PV">
    <property type="taxonomic scope" value="Bacteria"/>
</dbReference>
<reference evidence="1 2" key="1">
    <citation type="submission" date="2014-04" db="EMBL/GenBank/DDBJ databases">
        <title>Characterization and application of a salt tolerant electro-active bacterium.</title>
        <authorList>
            <person name="Yang L."/>
            <person name="Wei S."/>
            <person name="Tay Q.X.M."/>
        </authorList>
    </citation>
    <scope>NUCLEOTIDE SEQUENCE [LARGE SCALE GENOMIC DNA]</scope>
    <source>
        <strain evidence="1 2">LY1</strain>
    </source>
</reference>
<dbReference type="RefSeq" id="WP_035074361.1">
    <property type="nucleotide sequence ID" value="NZ_JMIH01000021.1"/>
</dbReference>
<name>A0A074LID0_9BACT</name>
<proteinExistence type="predicted"/>
<dbReference type="OrthoDB" id="893100at2"/>
<organism evidence="1 2">
    <name type="scientific">Anditalea andensis</name>
    <dbReference type="NCBI Taxonomy" id="1048983"/>
    <lineage>
        <taxon>Bacteria</taxon>
        <taxon>Pseudomonadati</taxon>
        <taxon>Bacteroidota</taxon>
        <taxon>Cytophagia</taxon>
        <taxon>Cytophagales</taxon>
        <taxon>Cytophagaceae</taxon>
        <taxon>Anditalea</taxon>
    </lineage>
</organism>
<protein>
    <submittedName>
        <fullName evidence="1">Uncharacterized protein</fullName>
    </submittedName>
</protein>
<evidence type="ECO:0000313" key="2">
    <source>
        <dbReference type="Proteomes" id="UP000027821"/>
    </source>
</evidence>
<evidence type="ECO:0000313" key="1">
    <source>
        <dbReference type="EMBL" id="KEO73532.1"/>
    </source>
</evidence>
<keyword evidence="2" id="KW-1185">Reference proteome</keyword>
<dbReference type="AlphaFoldDB" id="A0A074LID0"/>